<feature type="domain" description="H15" evidence="22">
    <location>
        <begin position="88"/>
        <end position="163"/>
    </location>
</feature>
<feature type="compositionally biased region" description="Low complexity" evidence="20">
    <location>
        <begin position="1384"/>
        <end position="1394"/>
    </location>
</feature>
<feature type="compositionally biased region" description="Basic and acidic residues" evidence="20">
    <location>
        <begin position="1321"/>
        <end position="1336"/>
    </location>
</feature>
<evidence type="ECO:0000256" key="4">
    <source>
        <dbReference type="ARBA" id="ARBA00022491"/>
    </source>
</evidence>
<comment type="caution">
    <text evidence="25">The sequence shown here is derived from an EMBL/GenBank/DDBJ whole genome shotgun (WGS) entry which is preliminary data.</text>
</comment>
<feature type="compositionally biased region" description="Basic and acidic residues" evidence="20">
    <location>
        <begin position="1141"/>
        <end position="1151"/>
    </location>
</feature>
<dbReference type="GO" id="GO:0040029">
    <property type="term" value="P:epigenetic regulation of gene expression"/>
    <property type="evidence" value="ECO:0007669"/>
    <property type="project" value="UniProtKB-ARBA"/>
</dbReference>
<protein>
    <recommendedName>
        <fullName evidence="3">histone acetyltransferase</fullName>
        <ecNumber evidence="3">2.3.1.48</ecNumber>
    </recommendedName>
</protein>
<evidence type="ECO:0000256" key="16">
    <source>
        <dbReference type="ARBA" id="ARBA00023242"/>
    </source>
</evidence>
<accession>A0AAW2HXM0</accession>
<dbReference type="PROSITE" id="PS51726">
    <property type="entry name" value="MYST_HAT"/>
    <property type="match status" value="1"/>
</dbReference>
<dbReference type="InterPro" id="IPR016181">
    <property type="entry name" value="Acyl_CoA_acyltransferase"/>
</dbReference>
<feature type="compositionally biased region" description="Basic and acidic residues" evidence="20">
    <location>
        <begin position="337"/>
        <end position="354"/>
    </location>
</feature>
<dbReference type="GO" id="GO:0008270">
    <property type="term" value="F:zinc ion binding"/>
    <property type="evidence" value="ECO:0007669"/>
    <property type="project" value="UniProtKB-KW"/>
</dbReference>
<dbReference type="InterPro" id="IPR019787">
    <property type="entry name" value="Znf_PHD-finger"/>
</dbReference>
<evidence type="ECO:0000256" key="8">
    <source>
        <dbReference type="ARBA" id="ARBA00022723"/>
    </source>
</evidence>
<feature type="region of interest" description="Disordered" evidence="20">
    <location>
        <begin position="1507"/>
        <end position="1571"/>
    </location>
</feature>
<feature type="compositionally biased region" description="Basic and acidic residues" evidence="20">
    <location>
        <begin position="747"/>
        <end position="758"/>
    </location>
</feature>
<evidence type="ECO:0000256" key="7">
    <source>
        <dbReference type="ARBA" id="ARBA00022679"/>
    </source>
</evidence>
<dbReference type="SUPFAM" id="SSF46785">
    <property type="entry name" value="Winged helix' DNA-binding domain"/>
    <property type="match status" value="1"/>
</dbReference>
<dbReference type="GO" id="GO:0003677">
    <property type="term" value="F:DNA binding"/>
    <property type="evidence" value="ECO:0007669"/>
    <property type="project" value="InterPro"/>
</dbReference>
<feature type="compositionally biased region" description="Basic and acidic residues" evidence="20">
    <location>
        <begin position="867"/>
        <end position="876"/>
    </location>
</feature>
<evidence type="ECO:0000256" key="1">
    <source>
        <dbReference type="ARBA" id="ARBA00004123"/>
    </source>
</evidence>
<comment type="similarity">
    <text evidence="2">Belongs to the MYST (SAS/MOZ) family.</text>
</comment>
<dbReference type="PROSITE" id="PS50016">
    <property type="entry name" value="ZF_PHD_2"/>
    <property type="match status" value="1"/>
</dbReference>
<feature type="region of interest" description="Disordered" evidence="20">
    <location>
        <begin position="743"/>
        <end position="876"/>
    </location>
</feature>
<dbReference type="Gene3D" id="3.40.630.30">
    <property type="match status" value="1"/>
</dbReference>
<feature type="compositionally biased region" description="Basic and acidic residues" evidence="20">
    <location>
        <begin position="1022"/>
        <end position="1042"/>
    </location>
</feature>
<feature type="compositionally biased region" description="Polar residues" evidence="20">
    <location>
        <begin position="1081"/>
        <end position="1091"/>
    </location>
</feature>
<feature type="compositionally biased region" description="Pro residues" evidence="20">
    <location>
        <begin position="1540"/>
        <end position="1551"/>
    </location>
</feature>
<evidence type="ECO:0000256" key="10">
    <source>
        <dbReference type="ARBA" id="ARBA00022771"/>
    </source>
</evidence>
<dbReference type="InterPro" id="IPR005818">
    <property type="entry name" value="Histone_H1/H5_H15"/>
</dbReference>
<dbReference type="GO" id="GO:0005634">
    <property type="term" value="C:nucleus"/>
    <property type="evidence" value="ECO:0007669"/>
    <property type="project" value="UniProtKB-SubCell"/>
</dbReference>
<dbReference type="Gene3D" id="3.30.40.10">
    <property type="entry name" value="Zinc/RING finger domain, C3HC4 (zinc finger)"/>
    <property type="match status" value="1"/>
</dbReference>
<feature type="region of interest" description="Disordered" evidence="20">
    <location>
        <begin position="890"/>
        <end position="1417"/>
    </location>
</feature>
<dbReference type="SMART" id="SM00249">
    <property type="entry name" value="PHD"/>
    <property type="match status" value="2"/>
</dbReference>
<evidence type="ECO:0000259" key="24">
    <source>
        <dbReference type="PROSITE" id="PS52014"/>
    </source>
</evidence>
<evidence type="ECO:0000256" key="19">
    <source>
        <dbReference type="PROSITE-ProRule" id="PRU00146"/>
    </source>
</evidence>
<feature type="compositionally biased region" description="Basic and acidic residues" evidence="20">
    <location>
        <begin position="1093"/>
        <end position="1110"/>
    </location>
</feature>
<dbReference type="PANTHER" id="PTHR10615:SF217">
    <property type="entry name" value="HISTONE ACETYLTRANSFERASE"/>
    <property type="match status" value="1"/>
</dbReference>
<feature type="compositionally biased region" description="Basic and acidic residues" evidence="20">
    <location>
        <begin position="827"/>
        <end position="836"/>
    </location>
</feature>
<evidence type="ECO:0000259" key="22">
    <source>
        <dbReference type="PROSITE" id="PS51504"/>
    </source>
</evidence>
<evidence type="ECO:0000256" key="6">
    <source>
        <dbReference type="ARBA" id="ARBA00022553"/>
    </source>
</evidence>
<keyword evidence="8" id="KW-0479">Metal-binding</keyword>
<keyword evidence="7" id="KW-0808">Transferase</keyword>
<keyword evidence="15" id="KW-0010">Activator</keyword>
<feature type="compositionally biased region" description="Basic residues" evidence="20">
    <location>
        <begin position="359"/>
        <end position="368"/>
    </location>
</feature>
<feature type="region of interest" description="Disordered" evidence="20">
    <location>
        <begin position="1439"/>
        <end position="1467"/>
    </location>
</feature>
<evidence type="ECO:0000259" key="23">
    <source>
        <dbReference type="PROSITE" id="PS51726"/>
    </source>
</evidence>
<keyword evidence="12" id="KW-0832">Ubl conjugation</keyword>
<dbReference type="GO" id="GO:0070776">
    <property type="term" value="C:MOZ/MORF histone acetyltransferase complex"/>
    <property type="evidence" value="ECO:0007669"/>
    <property type="project" value="TreeGrafter"/>
</dbReference>
<keyword evidence="11" id="KW-0862">Zinc</keyword>
<evidence type="ECO:0000256" key="2">
    <source>
        <dbReference type="ARBA" id="ARBA00010107"/>
    </source>
</evidence>
<dbReference type="FunFam" id="3.40.630.30:FF:000001">
    <property type="entry name" value="Histone acetyltransferase"/>
    <property type="match status" value="1"/>
</dbReference>
<keyword evidence="9" id="KW-0677">Repeat</keyword>
<dbReference type="Pfam" id="PF17772">
    <property type="entry name" value="zf-MYST"/>
    <property type="match status" value="1"/>
</dbReference>
<dbReference type="Pfam" id="PF00628">
    <property type="entry name" value="PHD"/>
    <property type="match status" value="1"/>
</dbReference>
<dbReference type="InterPro" id="IPR036390">
    <property type="entry name" value="WH_DNA-bd_sf"/>
</dbReference>
<dbReference type="Gene3D" id="1.10.10.10">
    <property type="entry name" value="Winged helix-like DNA-binding domain superfamily/Winged helix DNA-binding domain"/>
    <property type="match status" value="2"/>
</dbReference>
<dbReference type="EC" id="2.3.1.48" evidence="3"/>
<dbReference type="InterPro" id="IPR013083">
    <property type="entry name" value="Znf_RING/FYVE/PHD"/>
</dbReference>
<evidence type="ECO:0000256" key="15">
    <source>
        <dbReference type="ARBA" id="ARBA00023159"/>
    </source>
</evidence>
<feature type="domain" description="PHD-type" evidence="21">
    <location>
        <begin position="249"/>
        <end position="305"/>
    </location>
</feature>
<feature type="region of interest" description="Disordered" evidence="20">
    <location>
        <begin position="337"/>
        <end position="383"/>
    </location>
</feature>
<dbReference type="InterPro" id="IPR001965">
    <property type="entry name" value="Znf_PHD"/>
</dbReference>
<proteinExistence type="inferred from homology"/>
<sequence length="1872" mass="209372">MGDSELEGVDLDTWGKWMLEAIKKIRLQKQRPSAERIIHAIRQHHNFHEDVIAEALDQSVKLGTVLKVFNKGQSTYKDPGGVPIRQLNLAKCNDLSRVVVRAARELGERDGSTLKAIEKYIQLTYEIDIPHNVDLSNVLRLSTKRAIARGQLIKKGNNFKAVEEVAGNSKKKSDSFKRSQKTFSIENATPKSSTALPICSECLGTSAKNQLGKEERLSSCAECGSSIHFSCAPGGFGGELSAQLKKGGHWVCEECGSCKGCRRQSEETCLLCCSDCDAPYHWACLDPPPDRRPKRPWRCRHCIQNHMREAEKPKKVKAAEIVKKKYSKVRGDNRSERFIGSDKSFRGKIGEGKSSKFAKQSKSKRKSLARSSESENTSFGDGPRDFIEASLQKLTLPPGVTPRDVELYKETRERSNSTTPAVIPQAETIITSGNTNNLNQFSERCPAAIEFGKYVIETWYSSPFPQEYARLPKLFLCEFCLKYTKSKGVLERHQDKCTWRHPPGTEIYRCDDLSVFEVDGNVNKIYCQNLCLLAKLFLDHKTLYYDVEPFLFYVLTKNDDKGCHLVGYFSKEKHCAQKYNVSCIMTMPQYQRQGFGRFLIHFSYLLSKEEGQPGTPEKPLSDLGRVSYHAYWKSVIFEYLAAHRDVEKEKLQVTIESISKETGMYGHDIAATLQMMDMVCLIKVKESTGGTNPWASTQETYKLALCVDWSQVSEHVQRAAKSKTRIRVDPDCLRWKPLVTHIPNPYRESDDNLPHDSSTEDNPLNKSEENDEPDQVVPGEQVTERSSKRVKKVTQTIESPPSPVEETVSRGRRKFSEKPPPEQSPELPRKSEKHLDQTVTSSKRRSSSVYSRLRDKEEDTSASAEPKAIEDDVQSRVIEKQKLILRSVKKACKNKKLKHSIPKEAEPSPKRSRRSESREAQKELKSEENNLQQSDEEIVSKQLEENSIGKQSVRKAVISMEVAEKPYSKPKKSKSKSRKAKKKSKSKYRQKKEIKMPELTPEVETNLKRRDSIHLAPSLSPAHKESDHPVEVPKDKRTETRTSSRIRKSALSSPGRSIRDKRKTVPTPPKPAVLSEDSDESNLPLSTTVAQPSEKDTEIKLQDQSEKADEVPPESQAAKDDTNGAKQNQEEEKVEMEQVEPVEKEESDGTAKSENLVPGISVEKTKNSENLAVDISKSEDKREEVLGSESEVVEHSIAQEHVESNDQIDTPVTPSQESEKVNSAEEAVKIEVKNEGVVSEGQSDVMDAVQKEDEKERCHSPDNSEKAHNKDESDSESNREEKRDRSEPKHSSNTNKSEEKDNSHSKEDLNKAGGDGECDENSTKNDKAECEGRSQEKTSPPAIVIVDDQEREKIRTENSNDSSQWSQCSTQNRPEDEKPRSCEVVEVPTTPPCVKRTPPTPSQQDIPSMGVYTPDSTTNSVHSLHGYGQCDLDVSQLGLESPTSISSNDLGPESVRPPSVASHATPHHQPFECNQQMVPHQHLSAPTSSPQHQHPVQMAQYMQAHLHHAAKPPKHRNRSSQQQQKQQPSPQQRGASPQQRRPPSPLLQPPHPHGRTSSPSTGHQQQQMTNEQQFQLHNQMLQQAGYSHHHAPIQHHAPHNIISQANYMGMTQASSYVSGPMTTVIQHHMVQQSAALGHQRCTVSTPTNFYIQTHNPTPTASPSQTPTCSLAKLQQLANGLEMIPPSCSNVTPPPACNTVTPPPLQPHHVHGTMTPPPSSRHVEIQQQSARSLATPPASGQVTLAGYHKYYPGISSSTVSRSSRGTPAAVHQMQTARVSPNVPALNPNLVAQYGSLNGYRVAAQQGSPVTGYITNSAGFINQPPQMPVQMGVMNMQTQYQDQALQRAQQSPMYTTYGYINSSLMQPLNGSMRR</sequence>
<dbReference type="SUPFAM" id="SSF57903">
    <property type="entry name" value="FYVE/PHD zinc finger"/>
    <property type="match status" value="1"/>
</dbReference>
<dbReference type="PROSITE" id="PS52014">
    <property type="entry name" value="SAMD1_WH"/>
    <property type="match status" value="1"/>
</dbReference>
<feature type="domain" description="MYST-type HAT" evidence="23">
    <location>
        <begin position="441"/>
        <end position="737"/>
    </location>
</feature>
<dbReference type="GO" id="GO:0006334">
    <property type="term" value="P:nucleosome assembly"/>
    <property type="evidence" value="ECO:0007669"/>
    <property type="project" value="InterPro"/>
</dbReference>
<feature type="compositionally biased region" description="Basic and acidic residues" evidence="20">
    <location>
        <begin position="901"/>
        <end position="928"/>
    </location>
</feature>
<feature type="domain" description="SAMD1-like winged helix (WH)" evidence="24">
    <location>
        <begin position="6"/>
        <end position="82"/>
    </location>
</feature>
<evidence type="ECO:0000256" key="14">
    <source>
        <dbReference type="ARBA" id="ARBA00022990"/>
    </source>
</evidence>
<dbReference type="InterPro" id="IPR002717">
    <property type="entry name" value="HAT_MYST-type"/>
</dbReference>
<name>A0AAW2HXM0_9NEOP</name>
<dbReference type="InterPro" id="IPR050603">
    <property type="entry name" value="MYST_HAT"/>
</dbReference>
<dbReference type="GO" id="GO:0006357">
    <property type="term" value="P:regulation of transcription by RNA polymerase II"/>
    <property type="evidence" value="ECO:0007669"/>
    <property type="project" value="TreeGrafter"/>
</dbReference>
<dbReference type="InterPro" id="IPR011011">
    <property type="entry name" value="Znf_FYVE_PHD"/>
</dbReference>
<dbReference type="GO" id="GO:0010484">
    <property type="term" value="F:histone H3 acetyltransferase activity"/>
    <property type="evidence" value="ECO:0007669"/>
    <property type="project" value="TreeGrafter"/>
</dbReference>
<feature type="compositionally biased region" description="Basic residues" evidence="20">
    <location>
        <begin position="890"/>
        <end position="900"/>
    </location>
</feature>
<comment type="catalytic activity">
    <reaction evidence="17">
        <text>L-lysyl-[protein] + acetyl-CoA = N(6)-acetyl-L-lysyl-[protein] + CoA + H(+)</text>
        <dbReference type="Rhea" id="RHEA:45948"/>
        <dbReference type="Rhea" id="RHEA-COMP:9752"/>
        <dbReference type="Rhea" id="RHEA-COMP:10731"/>
        <dbReference type="ChEBI" id="CHEBI:15378"/>
        <dbReference type="ChEBI" id="CHEBI:29969"/>
        <dbReference type="ChEBI" id="CHEBI:57287"/>
        <dbReference type="ChEBI" id="CHEBI:57288"/>
        <dbReference type="ChEBI" id="CHEBI:61930"/>
        <dbReference type="EC" id="2.3.1.48"/>
    </reaction>
</comment>
<keyword evidence="5" id="KW-1017">Isopeptide bond</keyword>
<feature type="compositionally biased region" description="Basic and acidic residues" evidence="20">
    <location>
        <begin position="1217"/>
        <end position="1234"/>
    </location>
</feature>
<dbReference type="GO" id="GO:0003682">
    <property type="term" value="F:chromatin binding"/>
    <property type="evidence" value="ECO:0007669"/>
    <property type="project" value="TreeGrafter"/>
</dbReference>
<keyword evidence="14" id="KW-0007">Acetylation</keyword>
<dbReference type="Pfam" id="PF21524">
    <property type="entry name" value="SAMD1_WH"/>
    <property type="match status" value="1"/>
</dbReference>
<feature type="compositionally biased region" description="Basic residues" evidence="20">
    <location>
        <begin position="968"/>
        <end position="990"/>
    </location>
</feature>
<evidence type="ECO:0000256" key="18">
    <source>
        <dbReference type="PIRSR" id="PIRSR602717-51"/>
    </source>
</evidence>
<dbReference type="SMART" id="SM00526">
    <property type="entry name" value="H15"/>
    <property type="match status" value="1"/>
</dbReference>
<evidence type="ECO:0000256" key="17">
    <source>
        <dbReference type="ARBA" id="ARBA00048017"/>
    </source>
</evidence>
<keyword evidence="6" id="KW-0597">Phosphoprotein</keyword>
<dbReference type="SUPFAM" id="SSF55729">
    <property type="entry name" value="Acyl-CoA N-acyltransferases (Nat)"/>
    <property type="match status" value="1"/>
</dbReference>
<evidence type="ECO:0000259" key="21">
    <source>
        <dbReference type="PROSITE" id="PS50016"/>
    </source>
</evidence>
<feature type="active site" description="Proton donor/acceptor" evidence="18">
    <location>
        <position position="617"/>
    </location>
</feature>
<dbReference type="InterPro" id="IPR048589">
    <property type="entry name" value="SAMD1-like_WH"/>
</dbReference>
<gene>
    <name evidence="25" type="ORF">PYX00_002690</name>
</gene>
<organism evidence="25">
    <name type="scientific">Menopon gallinae</name>
    <name type="common">poultry shaft louse</name>
    <dbReference type="NCBI Taxonomy" id="328185"/>
    <lineage>
        <taxon>Eukaryota</taxon>
        <taxon>Metazoa</taxon>
        <taxon>Ecdysozoa</taxon>
        <taxon>Arthropoda</taxon>
        <taxon>Hexapoda</taxon>
        <taxon>Insecta</taxon>
        <taxon>Pterygota</taxon>
        <taxon>Neoptera</taxon>
        <taxon>Paraneoptera</taxon>
        <taxon>Psocodea</taxon>
        <taxon>Troctomorpha</taxon>
        <taxon>Phthiraptera</taxon>
        <taxon>Amblycera</taxon>
        <taxon>Menoponidae</taxon>
        <taxon>Menopon</taxon>
    </lineage>
</organism>
<feature type="compositionally biased region" description="Polar residues" evidence="20">
    <location>
        <begin position="1205"/>
        <end position="1216"/>
    </location>
</feature>
<evidence type="ECO:0000313" key="25">
    <source>
        <dbReference type="EMBL" id="KAL0274594.1"/>
    </source>
</evidence>
<evidence type="ECO:0000256" key="20">
    <source>
        <dbReference type="SAM" id="MobiDB-lite"/>
    </source>
</evidence>
<dbReference type="GO" id="GO:0003712">
    <property type="term" value="F:transcription coregulator activity"/>
    <property type="evidence" value="ECO:0007669"/>
    <property type="project" value="TreeGrafter"/>
</dbReference>
<feature type="compositionally biased region" description="Basic and acidic residues" evidence="20">
    <location>
        <begin position="1176"/>
        <end position="1185"/>
    </location>
</feature>
<evidence type="ECO:0000256" key="5">
    <source>
        <dbReference type="ARBA" id="ARBA00022499"/>
    </source>
</evidence>
<keyword evidence="10 19" id="KW-0863">Zinc-finger</keyword>
<dbReference type="InterPro" id="IPR036388">
    <property type="entry name" value="WH-like_DNA-bd_sf"/>
</dbReference>
<dbReference type="PANTHER" id="PTHR10615">
    <property type="entry name" value="HISTONE ACETYLTRANSFERASE"/>
    <property type="match status" value="1"/>
</dbReference>
<dbReference type="Gene3D" id="3.30.60.60">
    <property type="entry name" value="N-acetyl transferase-like"/>
    <property type="match status" value="1"/>
</dbReference>
<feature type="compositionally biased region" description="Basic and acidic residues" evidence="20">
    <location>
        <begin position="1249"/>
        <end position="1310"/>
    </location>
</feature>
<feature type="compositionally biased region" description="Low complexity" evidence="20">
    <location>
        <begin position="1519"/>
        <end position="1539"/>
    </location>
</feature>
<evidence type="ECO:0000256" key="3">
    <source>
        <dbReference type="ARBA" id="ARBA00013184"/>
    </source>
</evidence>
<comment type="subcellular location">
    <subcellularLocation>
        <location evidence="1">Nucleus</location>
    </subcellularLocation>
</comment>
<keyword evidence="4" id="KW-0678">Repressor</keyword>
<feature type="compositionally biased region" description="Basic and acidic residues" evidence="20">
    <location>
        <begin position="1373"/>
        <end position="1383"/>
    </location>
</feature>
<reference evidence="25" key="1">
    <citation type="journal article" date="2024" name="Gigascience">
        <title>Chromosome-level genome of the poultry shaft louse Menopon gallinae provides insight into the host-switching and adaptive evolution of parasitic lice.</title>
        <authorList>
            <person name="Xu Y."/>
            <person name="Ma L."/>
            <person name="Liu S."/>
            <person name="Liang Y."/>
            <person name="Liu Q."/>
            <person name="He Z."/>
            <person name="Tian L."/>
            <person name="Duan Y."/>
            <person name="Cai W."/>
            <person name="Li H."/>
            <person name="Song F."/>
        </authorList>
    </citation>
    <scope>NUCLEOTIDE SEQUENCE</scope>
    <source>
        <strain evidence="25">Cailab_2023a</strain>
    </source>
</reference>
<feature type="compositionally biased region" description="Basic and acidic residues" evidence="20">
    <location>
        <begin position="1117"/>
        <end position="1131"/>
    </location>
</feature>
<evidence type="ECO:0000256" key="9">
    <source>
        <dbReference type="ARBA" id="ARBA00022737"/>
    </source>
</evidence>
<dbReference type="PROSITE" id="PS51504">
    <property type="entry name" value="H15"/>
    <property type="match status" value="1"/>
</dbReference>
<keyword evidence="16" id="KW-0539">Nucleus</keyword>
<feature type="compositionally biased region" description="Polar residues" evidence="20">
    <location>
        <begin position="1359"/>
        <end position="1372"/>
    </location>
</feature>
<dbReference type="FunFam" id="3.30.60.60:FF:000001">
    <property type="entry name" value="Histone acetyltransferase"/>
    <property type="match status" value="1"/>
</dbReference>
<evidence type="ECO:0000256" key="12">
    <source>
        <dbReference type="ARBA" id="ARBA00022843"/>
    </source>
</evidence>
<feature type="compositionally biased region" description="Basic and acidic residues" evidence="20">
    <location>
        <begin position="1192"/>
        <end position="1204"/>
    </location>
</feature>
<dbReference type="InterPro" id="IPR040706">
    <property type="entry name" value="Zf-MYST"/>
</dbReference>
<evidence type="ECO:0000256" key="13">
    <source>
        <dbReference type="ARBA" id="ARBA00022853"/>
    </source>
</evidence>
<dbReference type="Pfam" id="PF01853">
    <property type="entry name" value="MOZ_SAS"/>
    <property type="match status" value="1"/>
</dbReference>
<keyword evidence="13" id="KW-0156">Chromatin regulator</keyword>
<dbReference type="EMBL" id="JARGDH010000002">
    <property type="protein sequence ID" value="KAL0274594.1"/>
    <property type="molecule type" value="Genomic_DNA"/>
</dbReference>
<evidence type="ECO:0000256" key="11">
    <source>
        <dbReference type="ARBA" id="ARBA00022833"/>
    </source>
</evidence>
<dbReference type="GO" id="GO:0000786">
    <property type="term" value="C:nucleosome"/>
    <property type="evidence" value="ECO:0007669"/>
    <property type="project" value="InterPro"/>
</dbReference>
<feature type="compositionally biased region" description="Basic residues" evidence="20">
    <location>
        <begin position="1507"/>
        <end position="1518"/>
    </location>
</feature>
<feature type="compositionally biased region" description="Basic and acidic residues" evidence="20">
    <location>
        <begin position="1348"/>
        <end position="1358"/>
    </location>
</feature>